<keyword evidence="9 12" id="KW-0413">Isomerase</keyword>
<comment type="catalytic activity">
    <reaction evidence="12">
        <text>alpha-D-mannose 1-phosphate = D-mannose 6-phosphate</text>
        <dbReference type="Rhea" id="RHEA:11140"/>
        <dbReference type="ChEBI" id="CHEBI:58409"/>
        <dbReference type="ChEBI" id="CHEBI:58735"/>
        <dbReference type="EC" id="5.4.2.8"/>
    </reaction>
</comment>
<gene>
    <name evidence="13" type="ORF">AAG570_012607</name>
</gene>
<comment type="subcellular location">
    <subcellularLocation>
        <location evidence="1 12">Cytoplasm</location>
    </subcellularLocation>
</comment>
<evidence type="ECO:0000256" key="6">
    <source>
        <dbReference type="ARBA" id="ARBA00022490"/>
    </source>
</evidence>
<feature type="binding site" evidence="10">
    <location>
        <position position="159"/>
    </location>
    <ligand>
        <name>alpha-D-mannose 1-phosphate</name>
        <dbReference type="ChEBI" id="CHEBI:58409"/>
    </ligand>
</feature>
<dbReference type="SUPFAM" id="SSF56784">
    <property type="entry name" value="HAD-like"/>
    <property type="match status" value="1"/>
</dbReference>
<evidence type="ECO:0000313" key="14">
    <source>
        <dbReference type="Proteomes" id="UP001558652"/>
    </source>
</evidence>
<dbReference type="Gene3D" id="3.30.1240.20">
    <property type="match status" value="1"/>
</dbReference>
<keyword evidence="6 12" id="KW-0963">Cytoplasm</keyword>
<dbReference type="InterPro" id="IPR036412">
    <property type="entry name" value="HAD-like_sf"/>
</dbReference>
<keyword evidence="7 11" id="KW-0479">Metal-binding</keyword>
<sequence>MIEKKMLDFLLGDVKNRCAIALVGGSDLEKISEQMGGMSVIKQFDYVFGENGLVALRKGEEIGRQNIQSFMGETKLQQFINFALKYLSDIVLPVKRGTFIEFRTGLINVCPVGRSCNQAERDQFAQFDAEHKIREQFVDTLERTFPDLGLTYSIGGQISFDVYPHGWDKTFCLKYLDHFDEIYFFGDKTDKGGNDHEIFNHPKTRGHKVTGPDDTKEQLLELFGVSNL</sequence>
<proteinExistence type="inferred from homology"/>
<comment type="caution">
    <text evidence="13">The sequence shown here is derived from an EMBL/GenBank/DDBJ whole genome shotgun (WGS) entry which is preliminary data.</text>
</comment>
<dbReference type="NCBIfam" id="TIGR01484">
    <property type="entry name" value="HAD-SF-IIB"/>
    <property type="match status" value="1"/>
</dbReference>
<keyword evidence="8 11" id="KW-0460">Magnesium</keyword>
<evidence type="ECO:0000256" key="5">
    <source>
        <dbReference type="ARBA" id="ARBA00012730"/>
    </source>
</evidence>
<dbReference type="GO" id="GO:0046872">
    <property type="term" value="F:metal ion binding"/>
    <property type="evidence" value="ECO:0007669"/>
    <property type="project" value="UniProtKB-KW"/>
</dbReference>
<evidence type="ECO:0000256" key="12">
    <source>
        <dbReference type="RuleBase" id="RU361118"/>
    </source>
</evidence>
<dbReference type="EC" id="5.4.2.8" evidence="5 12"/>
<feature type="binding site" evidence="11">
    <location>
        <position position="187"/>
    </location>
    <ligand>
        <name>Mg(2+)</name>
        <dbReference type="ChEBI" id="CHEBI:18420"/>
        <label>1</label>
    </ligand>
</feature>
<dbReference type="Gene3D" id="3.40.50.1000">
    <property type="entry name" value="HAD superfamily/HAD-like"/>
    <property type="match status" value="1"/>
</dbReference>
<evidence type="ECO:0000313" key="13">
    <source>
        <dbReference type="EMBL" id="KAL1129662.1"/>
    </source>
</evidence>
<dbReference type="Pfam" id="PF03332">
    <property type="entry name" value="PMM"/>
    <property type="match status" value="1"/>
</dbReference>
<evidence type="ECO:0000256" key="9">
    <source>
        <dbReference type="ARBA" id="ARBA00023235"/>
    </source>
</evidence>
<evidence type="ECO:0000256" key="7">
    <source>
        <dbReference type="ARBA" id="ARBA00022723"/>
    </source>
</evidence>
<dbReference type="CDD" id="cd02585">
    <property type="entry name" value="HAD_PMM"/>
    <property type="match status" value="1"/>
</dbReference>
<dbReference type="FunFam" id="3.30.1240.20:FF:000001">
    <property type="entry name" value="Phosphomannomutase"/>
    <property type="match status" value="1"/>
</dbReference>
<name>A0ABD0YEH1_9HEMI</name>
<dbReference type="InterPro" id="IPR005002">
    <property type="entry name" value="PMM"/>
</dbReference>
<feature type="binding site" evidence="10">
    <location>
        <position position="161"/>
    </location>
    <ligand>
        <name>alpha-D-mannose 1-phosphate</name>
        <dbReference type="ChEBI" id="CHEBI:58409"/>
    </ligand>
</feature>
<comment type="pathway">
    <text evidence="2 12">Nucleotide-sugar biosynthesis; GDP-alpha-D-mannose biosynthesis; alpha-D-mannose 1-phosphate from D-fructose 6-phosphate: step 2/2.</text>
</comment>
<dbReference type="PANTHER" id="PTHR10466">
    <property type="entry name" value="PHOSPHOMANNOMUTASE"/>
    <property type="match status" value="1"/>
</dbReference>
<reference evidence="13 14" key="1">
    <citation type="submission" date="2024-07" db="EMBL/GenBank/DDBJ databases">
        <title>Chromosome-level genome assembly of the water stick insect Ranatra chinensis (Heteroptera: Nepidae).</title>
        <authorList>
            <person name="Liu X."/>
        </authorList>
    </citation>
    <scope>NUCLEOTIDE SEQUENCE [LARGE SCALE GENOMIC DNA]</scope>
    <source>
        <strain evidence="13">Cailab_2021Rc</strain>
        <tissue evidence="13">Muscle</tissue>
    </source>
</reference>
<comment type="similarity">
    <text evidence="3 12">Belongs to the eukaryotic PMM family.</text>
</comment>
<feature type="binding site" evidence="10">
    <location>
        <position position="103"/>
    </location>
    <ligand>
        <name>alpha-D-mannose 1-phosphate</name>
        <dbReference type="ChEBI" id="CHEBI:58409"/>
    </ligand>
</feature>
<evidence type="ECO:0000256" key="10">
    <source>
        <dbReference type="PIRSR" id="PIRSR605002-2"/>
    </source>
</evidence>
<dbReference type="GO" id="GO:0004615">
    <property type="term" value="F:phosphomannomutase activity"/>
    <property type="evidence" value="ECO:0007669"/>
    <property type="project" value="UniProtKB-EC"/>
</dbReference>
<dbReference type="InterPro" id="IPR043169">
    <property type="entry name" value="PMM_cap"/>
</dbReference>
<dbReference type="Proteomes" id="UP001558652">
    <property type="component" value="Unassembled WGS sequence"/>
</dbReference>
<dbReference type="AlphaFoldDB" id="A0ABD0YEH1"/>
<evidence type="ECO:0000256" key="11">
    <source>
        <dbReference type="PIRSR" id="PIRSR605002-3"/>
    </source>
</evidence>
<comment type="cofactor">
    <cofactor evidence="11">
        <name>Mg(2+)</name>
        <dbReference type="ChEBI" id="CHEBI:18420"/>
    </cofactor>
</comment>
<evidence type="ECO:0000256" key="4">
    <source>
        <dbReference type="ARBA" id="ARBA00011738"/>
    </source>
</evidence>
<feature type="binding site" evidence="10">
    <location>
        <position position="121"/>
    </location>
    <ligand>
        <name>alpha-D-mannose 1-phosphate</name>
        <dbReference type="ChEBI" id="CHEBI:58409"/>
    </ligand>
</feature>
<dbReference type="InterPro" id="IPR023214">
    <property type="entry name" value="HAD_sf"/>
</dbReference>
<dbReference type="GO" id="GO:0005737">
    <property type="term" value="C:cytoplasm"/>
    <property type="evidence" value="ECO:0007669"/>
    <property type="project" value="UniProtKB-SubCell"/>
</dbReference>
<feature type="binding site" evidence="10">
    <location>
        <position position="114"/>
    </location>
    <ligand>
        <name>alpha-D-mannose 1-phosphate</name>
        <dbReference type="ChEBI" id="CHEBI:58409"/>
    </ligand>
</feature>
<feature type="binding site" evidence="11">
    <location>
        <position position="204"/>
    </location>
    <ligand>
        <name>Mg(2+)</name>
        <dbReference type="ChEBI" id="CHEBI:18420"/>
        <label>1</label>
    </ligand>
</feature>
<feature type="binding site" evidence="11">
    <location>
        <position position="199"/>
    </location>
    <ligand>
        <name>Mg(2+)</name>
        <dbReference type="ChEBI" id="CHEBI:18420"/>
        <label>1</label>
    </ligand>
</feature>
<accession>A0ABD0YEH1</accession>
<evidence type="ECO:0000256" key="2">
    <source>
        <dbReference type="ARBA" id="ARBA00004699"/>
    </source>
</evidence>
<dbReference type="PANTHER" id="PTHR10466:SF0">
    <property type="entry name" value="PHOSPHOMANNOMUTASE"/>
    <property type="match status" value="1"/>
</dbReference>
<evidence type="ECO:0000256" key="8">
    <source>
        <dbReference type="ARBA" id="ARBA00022842"/>
    </source>
</evidence>
<comment type="subunit">
    <text evidence="4 12">Homodimer.</text>
</comment>
<keyword evidence="14" id="KW-1185">Reference proteome</keyword>
<evidence type="ECO:0000256" key="3">
    <source>
        <dbReference type="ARBA" id="ARBA00009736"/>
    </source>
</evidence>
<evidence type="ECO:0000256" key="1">
    <source>
        <dbReference type="ARBA" id="ARBA00004496"/>
    </source>
</evidence>
<dbReference type="EMBL" id="JBFDAA010000008">
    <property type="protein sequence ID" value="KAL1129662.1"/>
    <property type="molecule type" value="Genomic_DNA"/>
</dbReference>
<comment type="function">
    <text evidence="12">Involved in the synthesis of the GDP-mannose and dolichol-phosphate-mannose required for a number of critical mannosyl transfer reactions.</text>
</comment>
<dbReference type="InterPro" id="IPR006379">
    <property type="entry name" value="HAD-SF_hydro_IIB"/>
</dbReference>
<protein>
    <recommendedName>
        <fullName evidence="5 12">Phosphomannomutase</fullName>
        <ecNumber evidence="5 12">5.4.2.8</ecNumber>
    </recommendedName>
</protein>
<organism evidence="13 14">
    <name type="scientific">Ranatra chinensis</name>
    <dbReference type="NCBI Taxonomy" id="642074"/>
    <lineage>
        <taxon>Eukaryota</taxon>
        <taxon>Metazoa</taxon>
        <taxon>Ecdysozoa</taxon>
        <taxon>Arthropoda</taxon>
        <taxon>Hexapoda</taxon>
        <taxon>Insecta</taxon>
        <taxon>Pterygota</taxon>
        <taxon>Neoptera</taxon>
        <taxon>Paraneoptera</taxon>
        <taxon>Hemiptera</taxon>
        <taxon>Heteroptera</taxon>
        <taxon>Panheteroptera</taxon>
        <taxon>Nepomorpha</taxon>
        <taxon>Nepidae</taxon>
        <taxon>Ranatrinae</taxon>
        <taxon>Ranatra</taxon>
    </lineage>
</organism>